<organism evidence="5 6">
    <name type="scientific">Burkholderia gladioli</name>
    <name type="common">Pseudomonas marginata</name>
    <name type="synonym">Phytomonas marginata</name>
    <dbReference type="NCBI Taxonomy" id="28095"/>
    <lineage>
        <taxon>Bacteria</taxon>
        <taxon>Pseudomonadati</taxon>
        <taxon>Pseudomonadota</taxon>
        <taxon>Betaproteobacteria</taxon>
        <taxon>Burkholderiales</taxon>
        <taxon>Burkholderiaceae</taxon>
        <taxon>Burkholderia</taxon>
    </lineage>
</organism>
<dbReference type="InterPro" id="IPR006328">
    <property type="entry name" value="2-HAD"/>
</dbReference>
<dbReference type="InterPro" id="IPR023214">
    <property type="entry name" value="HAD_sf"/>
</dbReference>
<evidence type="ECO:0000256" key="3">
    <source>
        <dbReference type="RuleBase" id="RU368077"/>
    </source>
</evidence>
<evidence type="ECO:0000313" key="5">
    <source>
        <dbReference type="EMBL" id="KGC13881.1"/>
    </source>
</evidence>
<keyword evidence="2 3" id="KW-0378">Hydrolase</keyword>
<dbReference type="Pfam" id="PF00702">
    <property type="entry name" value="Hydrolase"/>
    <property type="match status" value="1"/>
</dbReference>
<dbReference type="EMBL" id="JPGG01000016">
    <property type="protein sequence ID" value="KGC13881.1"/>
    <property type="molecule type" value="Genomic_DNA"/>
</dbReference>
<dbReference type="NCBIfam" id="TIGR01493">
    <property type="entry name" value="HAD-SF-IA-v2"/>
    <property type="match status" value="1"/>
</dbReference>
<dbReference type="Gene3D" id="3.40.50.1000">
    <property type="entry name" value="HAD superfamily/HAD-like"/>
    <property type="match status" value="1"/>
</dbReference>
<name>A0AAW3F279_BURGA</name>
<dbReference type="NCBIfam" id="TIGR01428">
    <property type="entry name" value="HAD_type_II"/>
    <property type="match status" value="1"/>
</dbReference>
<dbReference type="EC" id="3.8.1.2" evidence="3"/>
<protein>
    <recommendedName>
        <fullName evidence="3">(S)-2-haloacid dehalogenase</fullName>
        <ecNumber evidence="3">3.8.1.2</ecNumber>
    </recommendedName>
    <alternativeName>
        <fullName evidence="3">2-haloalkanoic acid dehalogenase</fullName>
    </alternativeName>
    <alternativeName>
        <fullName evidence="3">Halocarboxylic acid halidohydrolase</fullName>
    </alternativeName>
    <alternativeName>
        <fullName evidence="3">L-2-haloacid dehalogenase</fullName>
    </alternativeName>
</protein>
<dbReference type="PANTHER" id="PTHR43316">
    <property type="entry name" value="HYDROLASE, HALOACID DELAHOGENASE-RELATED"/>
    <property type="match status" value="1"/>
</dbReference>
<dbReference type="SUPFAM" id="SSF56784">
    <property type="entry name" value="HAD-like"/>
    <property type="match status" value="1"/>
</dbReference>
<dbReference type="InterPro" id="IPR051540">
    <property type="entry name" value="S-2-haloacid_dehalogenase"/>
</dbReference>
<comment type="catalytic activity">
    <reaction evidence="3">
        <text>an (S)-2-haloacid + H2O = a (2R)-2-hydroxycarboxylate + a halide anion + H(+)</text>
        <dbReference type="Rhea" id="RHEA:11192"/>
        <dbReference type="ChEBI" id="CHEBI:15377"/>
        <dbReference type="ChEBI" id="CHEBI:15378"/>
        <dbReference type="ChEBI" id="CHEBI:16042"/>
        <dbReference type="ChEBI" id="CHEBI:58314"/>
        <dbReference type="ChEBI" id="CHEBI:137405"/>
        <dbReference type="EC" id="3.8.1.2"/>
    </reaction>
</comment>
<evidence type="ECO:0000256" key="4">
    <source>
        <dbReference type="SAM" id="MobiDB-lite"/>
    </source>
</evidence>
<dbReference type="AlphaFoldDB" id="A0AAW3F279"/>
<dbReference type="InterPro" id="IPR006439">
    <property type="entry name" value="HAD-SF_hydro_IA"/>
</dbReference>
<dbReference type="PRINTS" id="PR00413">
    <property type="entry name" value="HADHALOGNASE"/>
</dbReference>
<feature type="region of interest" description="Disordered" evidence="4">
    <location>
        <begin position="1"/>
        <end position="33"/>
    </location>
</feature>
<dbReference type="InterPro" id="IPR006311">
    <property type="entry name" value="TAT_signal"/>
</dbReference>
<dbReference type="InterPro" id="IPR036412">
    <property type="entry name" value="HAD-like_sf"/>
</dbReference>
<dbReference type="Gene3D" id="1.10.150.240">
    <property type="entry name" value="Putative phosphatase, domain 2"/>
    <property type="match status" value="1"/>
</dbReference>
<comment type="similarity">
    <text evidence="1 3">Belongs to the HAD-like hydrolase superfamily. S-2-haloalkanoic acid dehalogenase family.</text>
</comment>
<accession>A0AAW3F279</accession>
<sequence>MNTRRSQPFPRLQAAHASNTADRAAQTGSGGGDAVRLSRRGLLVAGVAAALTPSASVLAQSMPAADMPVTSAPAGRNGIKALVFDVYGTCTDYWSSVVEEGRALSKARGLEIDWPAIATEWSGLMLAGFKAIFDGQRPWQSLAALRLDALESTLRRRGLDSALQADLENLNDIWQRLRTWQDVIPGLRRLHQPYLLATLSNADMADMAMLARVRDFRWDLVMTAELARAVKPAPKVYQMAPTYLGLKPEEIMMVACHKPDLLGAHGQGLRTAFIRRPLEAGPGGKVDTQPDPRFDLVADSFTELADLLGA</sequence>
<dbReference type="RefSeq" id="WP_230676392.1">
    <property type="nucleotide sequence ID" value="NZ_CADEVY010000016.1"/>
</dbReference>
<reference evidence="5 6" key="1">
    <citation type="submission" date="2014-04" db="EMBL/GenBank/DDBJ databases">
        <authorList>
            <person name="Bishop-Lilly K.A."/>
            <person name="Broomall S.M."/>
            <person name="Chain P.S."/>
            <person name="Chertkov O."/>
            <person name="Coyne S.R."/>
            <person name="Daligault H.E."/>
            <person name="Davenport K.W."/>
            <person name="Erkkila T."/>
            <person name="Frey K.G."/>
            <person name="Gibbons H.S."/>
            <person name="Gu W."/>
            <person name="Jaissle J."/>
            <person name="Johnson S.L."/>
            <person name="Koroleva G.I."/>
            <person name="Ladner J.T."/>
            <person name="Lo C.-C."/>
            <person name="Minogue T.D."/>
            <person name="Munk C."/>
            <person name="Palacios G.F."/>
            <person name="Redden C.L."/>
            <person name="Rosenzweig C.N."/>
            <person name="Scholz M.B."/>
            <person name="Teshima H."/>
            <person name="Xu Y."/>
        </authorList>
    </citation>
    <scope>NUCLEOTIDE SEQUENCE [LARGE SCALE GENOMIC DNA]</scope>
    <source>
        <strain evidence="6">gladioli</strain>
    </source>
</reference>
<dbReference type="GO" id="GO:0018784">
    <property type="term" value="F:(S)-2-haloacid dehalogenase activity"/>
    <property type="evidence" value="ECO:0007669"/>
    <property type="project" value="UniProtKB-UniRule"/>
</dbReference>
<evidence type="ECO:0000313" key="6">
    <source>
        <dbReference type="Proteomes" id="UP000029590"/>
    </source>
</evidence>
<evidence type="ECO:0000256" key="2">
    <source>
        <dbReference type="ARBA" id="ARBA00022801"/>
    </source>
</evidence>
<dbReference type="PROSITE" id="PS51318">
    <property type="entry name" value="TAT"/>
    <property type="match status" value="1"/>
</dbReference>
<evidence type="ECO:0000256" key="1">
    <source>
        <dbReference type="ARBA" id="ARBA00008106"/>
    </source>
</evidence>
<dbReference type="KEGG" id="bgo:BM43_6459"/>
<comment type="function">
    <text evidence="3">Catalyzes the hydrolytic dehalogenation of small (S)-2-haloalkanoic acids to yield the corresponding (R)-2-hydroxyalkanoic acids.</text>
</comment>
<gene>
    <name evidence="5" type="primary">dehII</name>
    <name evidence="5" type="ORF">DM48_1309</name>
</gene>
<proteinExistence type="inferred from homology"/>
<dbReference type="InterPro" id="IPR023198">
    <property type="entry name" value="PGP-like_dom2"/>
</dbReference>
<comment type="caution">
    <text evidence="5">The sequence shown here is derived from an EMBL/GenBank/DDBJ whole genome shotgun (WGS) entry which is preliminary data.</text>
</comment>
<dbReference type="PANTHER" id="PTHR43316:SF3">
    <property type="entry name" value="HALOACID DEHALOGENASE, TYPE II (AFU_ORTHOLOGUE AFUA_2G07750)-RELATED"/>
    <property type="match status" value="1"/>
</dbReference>
<dbReference type="Proteomes" id="UP000029590">
    <property type="component" value="Unassembled WGS sequence"/>
</dbReference>